<feature type="transmembrane region" description="Helical" evidence="4">
    <location>
        <begin position="35"/>
        <end position="56"/>
    </location>
</feature>
<feature type="domain" description="Solute-binding protein family 5" evidence="5">
    <location>
        <begin position="114"/>
        <end position="487"/>
    </location>
</feature>
<evidence type="ECO:0000256" key="1">
    <source>
        <dbReference type="ARBA" id="ARBA00005695"/>
    </source>
</evidence>
<proteinExistence type="inferred from homology"/>
<evidence type="ECO:0000313" key="6">
    <source>
        <dbReference type="EMBL" id="OHA00274.1"/>
    </source>
</evidence>
<keyword evidence="2" id="KW-0813">Transport</keyword>
<protein>
    <recommendedName>
        <fullName evidence="5">Solute-binding protein family 5 domain-containing protein</fullName>
    </recommendedName>
</protein>
<dbReference type="Proteomes" id="UP000179023">
    <property type="component" value="Unassembled WGS sequence"/>
</dbReference>
<dbReference type="Pfam" id="PF00496">
    <property type="entry name" value="SBP_bac_5"/>
    <property type="match status" value="1"/>
</dbReference>
<dbReference type="STRING" id="1802270.A3C07_00695"/>
<dbReference type="PANTHER" id="PTHR30290:SF9">
    <property type="entry name" value="OLIGOPEPTIDE-BINDING PROTEIN APPA"/>
    <property type="match status" value="1"/>
</dbReference>
<keyword evidence="3" id="KW-0732">Signal</keyword>
<dbReference type="Gene3D" id="3.90.76.10">
    <property type="entry name" value="Dipeptide-binding Protein, Domain 1"/>
    <property type="match status" value="1"/>
</dbReference>
<comment type="similarity">
    <text evidence="1">Belongs to the bacterial solute-binding protein 5 family.</text>
</comment>
<evidence type="ECO:0000256" key="2">
    <source>
        <dbReference type="ARBA" id="ARBA00022448"/>
    </source>
</evidence>
<name>A0A1G2KLY8_9BACT</name>
<sequence length="581" mass="65991">MNAKDAFKRFVENWKTVEVRRLPYILRCFSPKERWFITLLFLVVLTSGGAAALRAYSVLTVPVPKVGGSYNEGMLREPRIINPVYASVNDTDRDIARLIFSGLVMYTGNGNATLDLAETHTVSDDGKTHTLTLRAGVEWHDGEELTADDVVFTVGLIQNPQYQSPLRANWLGVTAEAMDKRTVRFTLRTPYAPFIENLTIGIIPKHVWEKITPEQALLHEFNLKPIGSGPYQFKEFKQERDGTIRWYEVTRNPRYYREGPYLKDITFWFFNNESDLMTALRRGTIEGFGPVSETTASEVNFGKYNVRPLEMTRIFGLFFNGKESSVLGEKKVRRAIAHALDADALVRRIPSGGAIPHNSPFPYLKGSDDEFTYNPDESKKILGSAGWIDTDGDGIREKTTKPKGSTKAMTTVLRLTLTTSDWPDLTASAGYIKEMLLAVGIDVSVQPLPILELETSVLRPRKFEMLLFGHVYGYEPDPFAFWHSSQNKDPGLNITFYTNKKVDALLEEARQTSDPLKRDENYKSVVSMLTDDLPAVFLYSQLYLYLLPADLKVPILDQIVLPADRFNEIHLWHKETKRVLR</sequence>
<keyword evidence="4" id="KW-0812">Transmembrane</keyword>
<gene>
    <name evidence="6" type="ORF">A3C07_00695</name>
</gene>
<dbReference type="PIRSF" id="PIRSF002741">
    <property type="entry name" value="MppA"/>
    <property type="match status" value="1"/>
</dbReference>
<dbReference type="SUPFAM" id="SSF53850">
    <property type="entry name" value="Periplasmic binding protein-like II"/>
    <property type="match status" value="1"/>
</dbReference>
<dbReference type="GO" id="GO:0042597">
    <property type="term" value="C:periplasmic space"/>
    <property type="evidence" value="ECO:0007669"/>
    <property type="project" value="UniProtKB-ARBA"/>
</dbReference>
<dbReference type="Gene3D" id="3.10.105.10">
    <property type="entry name" value="Dipeptide-binding Protein, Domain 3"/>
    <property type="match status" value="1"/>
</dbReference>
<dbReference type="GO" id="GO:0015833">
    <property type="term" value="P:peptide transport"/>
    <property type="evidence" value="ECO:0007669"/>
    <property type="project" value="TreeGrafter"/>
</dbReference>
<dbReference type="GO" id="GO:0043190">
    <property type="term" value="C:ATP-binding cassette (ABC) transporter complex"/>
    <property type="evidence" value="ECO:0007669"/>
    <property type="project" value="InterPro"/>
</dbReference>
<dbReference type="InterPro" id="IPR030678">
    <property type="entry name" value="Peptide/Ni-bd"/>
</dbReference>
<comment type="caution">
    <text evidence="6">The sequence shown here is derived from an EMBL/GenBank/DDBJ whole genome shotgun (WGS) entry which is preliminary data.</text>
</comment>
<keyword evidence="4" id="KW-1133">Transmembrane helix</keyword>
<accession>A0A1G2KLY8</accession>
<dbReference type="InterPro" id="IPR000914">
    <property type="entry name" value="SBP_5_dom"/>
</dbReference>
<evidence type="ECO:0000313" key="7">
    <source>
        <dbReference type="Proteomes" id="UP000179023"/>
    </source>
</evidence>
<evidence type="ECO:0000256" key="3">
    <source>
        <dbReference type="ARBA" id="ARBA00022729"/>
    </source>
</evidence>
<dbReference type="EMBL" id="MHQI01000021">
    <property type="protein sequence ID" value="OHA00274.1"/>
    <property type="molecule type" value="Genomic_DNA"/>
</dbReference>
<evidence type="ECO:0000259" key="5">
    <source>
        <dbReference type="Pfam" id="PF00496"/>
    </source>
</evidence>
<keyword evidence="4" id="KW-0472">Membrane</keyword>
<organism evidence="6 7">
    <name type="scientific">Candidatus Sungbacteria bacterium RIFCSPHIGHO2_02_FULL_47_11</name>
    <dbReference type="NCBI Taxonomy" id="1802270"/>
    <lineage>
        <taxon>Bacteria</taxon>
        <taxon>Candidatus Sungiibacteriota</taxon>
    </lineage>
</organism>
<dbReference type="Gene3D" id="3.40.190.10">
    <property type="entry name" value="Periplasmic binding protein-like II"/>
    <property type="match status" value="1"/>
</dbReference>
<dbReference type="InterPro" id="IPR039424">
    <property type="entry name" value="SBP_5"/>
</dbReference>
<dbReference type="AlphaFoldDB" id="A0A1G2KLY8"/>
<reference evidence="6 7" key="1">
    <citation type="journal article" date="2016" name="Nat. Commun.">
        <title>Thousands of microbial genomes shed light on interconnected biogeochemical processes in an aquifer system.</title>
        <authorList>
            <person name="Anantharaman K."/>
            <person name="Brown C.T."/>
            <person name="Hug L.A."/>
            <person name="Sharon I."/>
            <person name="Castelle C.J."/>
            <person name="Probst A.J."/>
            <person name="Thomas B.C."/>
            <person name="Singh A."/>
            <person name="Wilkins M.J."/>
            <person name="Karaoz U."/>
            <person name="Brodie E.L."/>
            <person name="Williams K.H."/>
            <person name="Hubbard S.S."/>
            <person name="Banfield J.F."/>
        </authorList>
    </citation>
    <scope>NUCLEOTIDE SEQUENCE [LARGE SCALE GENOMIC DNA]</scope>
</reference>
<dbReference type="GO" id="GO:1904680">
    <property type="term" value="F:peptide transmembrane transporter activity"/>
    <property type="evidence" value="ECO:0007669"/>
    <property type="project" value="TreeGrafter"/>
</dbReference>
<dbReference type="PANTHER" id="PTHR30290">
    <property type="entry name" value="PERIPLASMIC BINDING COMPONENT OF ABC TRANSPORTER"/>
    <property type="match status" value="1"/>
</dbReference>
<dbReference type="CDD" id="cd08513">
    <property type="entry name" value="PBP2_thermophilic_Hb8_like"/>
    <property type="match status" value="1"/>
</dbReference>
<evidence type="ECO:0000256" key="4">
    <source>
        <dbReference type="SAM" id="Phobius"/>
    </source>
</evidence>